<accession>A0ABS8AKR7</accession>
<keyword evidence="4" id="KW-1185">Reference proteome</keyword>
<dbReference type="InterPro" id="IPR015943">
    <property type="entry name" value="WD40/YVTN_repeat-like_dom_sf"/>
</dbReference>
<gene>
    <name evidence="3" type="ORF">LGH70_22930</name>
</gene>
<protein>
    <submittedName>
        <fullName evidence="3">Gliding motility-associated C-terminal domain-containing protein</fullName>
    </submittedName>
</protein>
<evidence type="ECO:0000259" key="2">
    <source>
        <dbReference type="PROSITE" id="PS50093"/>
    </source>
</evidence>
<dbReference type="InterPro" id="IPR035986">
    <property type="entry name" value="PKD_dom_sf"/>
</dbReference>
<dbReference type="CDD" id="cd00146">
    <property type="entry name" value="PKD"/>
    <property type="match status" value="1"/>
</dbReference>
<evidence type="ECO:0000313" key="4">
    <source>
        <dbReference type="Proteomes" id="UP001165297"/>
    </source>
</evidence>
<dbReference type="InterPro" id="IPR013783">
    <property type="entry name" value="Ig-like_fold"/>
</dbReference>
<dbReference type="SMART" id="SM00089">
    <property type="entry name" value="PKD"/>
    <property type="match status" value="1"/>
</dbReference>
<dbReference type="InterPro" id="IPR026341">
    <property type="entry name" value="T9SS_type_B"/>
</dbReference>
<dbReference type="Gene3D" id="2.130.10.10">
    <property type="entry name" value="YVTN repeat-like/Quinoprotein amine dehydrogenase"/>
    <property type="match status" value="1"/>
</dbReference>
<keyword evidence="1" id="KW-0732">Signal</keyword>
<dbReference type="SUPFAM" id="SSF75011">
    <property type="entry name" value="3-carboxy-cis,cis-mucoante lactonizing enzyme"/>
    <property type="match status" value="1"/>
</dbReference>
<dbReference type="Proteomes" id="UP001165297">
    <property type="component" value="Unassembled WGS sequence"/>
</dbReference>
<dbReference type="InterPro" id="IPR000601">
    <property type="entry name" value="PKD_dom"/>
</dbReference>
<feature type="chain" id="PRO_5045562263" evidence="1">
    <location>
        <begin position="22"/>
        <end position="694"/>
    </location>
</feature>
<dbReference type="EMBL" id="JAJADQ010000018">
    <property type="protein sequence ID" value="MCB2380466.1"/>
    <property type="molecule type" value="Genomic_DNA"/>
</dbReference>
<dbReference type="PROSITE" id="PS50093">
    <property type="entry name" value="PKD"/>
    <property type="match status" value="1"/>
</dbReference>
<dbReference type="Pfam" id="PF13585">
    <property type="entry name" value="CHU_C"/>
    <property type="match status" value="1"/>
</dbReference>
<feature type="domain" description="PKD" evidence="2">
    <location>
        <begin position="396"/>
        <end position="470"/>
    </location>
</feature>
<name>A0ABS8AKR7_9BACT</name>
<feature type="signal peptide" evidence="1">
    <location>
        <begin position="1"/>
        <end position="21"/>
    </location>
</feature>
<evidence type="ECO:0000256" key="1">
    <source>
        <dbReference type="SAM" id="SignalP"/>
    </source>
</evidence>
<comment type="caution">
    <text evidence="3">The sequence shown here is derived from an EMBL/GenBank/DDBJ whole genome shotgun (WGS) entry which is preliminary data.</text>
</comment>
<dbReference type="NCBIfam" id="TIGR04131">
    <property type="entry name" value="Bac_Flav_CTERM"/>
    <property type="match status" value="1"/>
</dbReference>
<reference evidence="3" key="1">
    <citation type="submission" date="2021-10" db="EMBL/GenBank/DDBJ databases">
        <authorList>
            <person name="Dean J.D."/>
            <person name="Kim M.K."/>
            <person name="Newey C.N."/>
            <person name="Stoker T.S."/>
            <person name="Thompson D.W."/>
            <person name="Grose J.H."/>
        </authorList>
    </citation>
    <scope>NUCLEOTIDE SEQUENCE</scope>
    <source>
        <strain evidence="3">BT635</strain>
    </source>
</reference>
<sequence length="694" mass="73767">MKRLWCLLLLLFSSLGQQALAQGEGNWWFYASKILHFTPAGVVAQPAVVLLDSEEGSASVSDAAGNLLFYTDGSTIWTRRHRPMPRGTGLGLSFQYSATQGALIVQDPGDAQRYYVFRQAAYTYPEGFGYVVVDMRLNDGLGDVVSPMRTLSLPGVALTEKLTGIVHANGRDTWVLVHGYYTNMYYAYLVSPAGVAASPVSTAVGVVHGRSGTSGVSGYAGCLRASPTGTKLACAVTRQGSLELLDFDPLTGRPSNAVLLGQFSDVYGVEFSADGSKLYASNIRDNEIYQYDLLAGAAAEVVRSQMVVGKFADTRSEASALQRGPDERIYVAQRGLYLGVIAQPNVRGAACGYQEKFLLAGADYGLPNFPNQFATPGRSFVRITAAAGCVASATLFSASVAPGPLPVGSVYTWTFGDPASGTANTATGPNPAHRYQQPGTYLVSLQVHNPAGTLLAQTTTIFTTLPALAVSLAPRNRVLCPGDSLPLTVNSLAGATYRWQDGTTGPAYLVRRPGLYRVSVTSAQGCIVQDSVLVAASPAPTVSLGPDTVLCSSASSLVLRPSPQAAGSTLRWQDGSSGPTYTASQPGTYWVEVRSASGCTATAQVVVSGQECALVIPNIITPNGDNRNDSWVLKGVQAAEWSVTLYTRWGKQVFATQAYDNGWQALGLPSGVYYYHLVHTTSKKQYKGWLEVVR</sequence>
<proteinExistence type="predicted"/>
<dbReference type="SUPFAM" id="SSF49299">
    <property type="entry name" value="PKD domain"/>
    <property type="match status" value="1"/>
</dbReference>
<evidence type="ECO:0000313" key="3">
    <source>
        <dbReference type="EMBL" id="MCB2380466.1"/>
    </source>
</evidence>
<dbReference type="RefSeq" id="WP_226190479.1">
    <property type="nucleotide sequence ID" value="NZ_JAJADQ010000018.1"/>
</dbReference>
<organism evidence="3 4">
    <name type="scientific">Hymenobacter nitidus</name>
    <dbReference type="NCBI Taxonomy" id="2880929"/>
    <lineage>
        <taxon>Bacteria</taxon>
        <taxon>Pseudomonadati</taxon>
        <taxon>Bacteroidota</taxon>
        <taxon>Cytophagia</taxon>
        <taxon>Cytophagales</taxon>
        <taxon>Hymenobacteraceae</taxon>
        <taxon>Hymenobacter</taxon>
    </lineage>
</organism>
<dbReference type="Gene3D" id="2.60.40.10">
    <property type="entry name" value="Immunoglobulins"/>
    <property type="match status" value="1"/>
</dbReference>
<dbReference type="Pfam" id="PF00801">
    <property type="entry name" value="PKD"/>
    <property type="match status" value="1"/>
</dbReference>
<dbReference type="InterPro" id="IPR022409">
    <property type="entry name" value="PKD/Chitinase_dom"/>
</dbReference>